<dbReference type="PANTHER" id="PTHR43784">
    <property type="entry name" value="GDSL-LIKE LIPASE/ACYLHYDROLASE, PUTATIVE (AFU_ORTHOLOGUE AFUA_2G00820)-RELATED"/>
    <property type="match status" value="1"/>
</dbReference>
<sequence length="439" mass="46197">MYGFPRAAAAVVVLLALSMPAHADRWIASWTGSAQGPYPAGNPTAQPELRFAFSSPEQGARDQSFRLIIRPDVWGGQTRIRLSNVFGTRPVTFDNVFVGLQQSGAAVVEGSNAGVQFGGKPSITIPAGDSAVSDPVTLGFVGPAAAAQLRGRKLAVSFHVAGESGPMTWHAKALTTSYLTAPGDGSRSSEIAETGFPFSTTSWYFLDEVDMSVADRTQLIVAFGDSITDGTGTTINGDDRWPDVLSRRLHARFGDDYVVVNQGIGGNQVAGPPDYSPGKPFAGGPSAISRLERDVISLPGVTAVIWMEGINDFGAADAAVETVEDGYSNGVARLRERIPGVTIVAATLTSALHSIIATHGRVEVDAKRKALNEFLRTSKIFDGVVDFDAVTFDAATGEIKAAMQPNSSTGGPGDKLHPNRAGYAAMGNAIELEMITARK</sequence>
<feature type="domain" description="SGNH hydrolase-type esterase" evidence="2">
    <location>
        <begin position="222"/>
        <end position="425"/>
    </location>
</feature>
<dbReference type="Gene3D" id="3.40.50.1110">
    <property type="entry name" value="SGNH hydrolase"/>
    <property type="match status" value="1"/>
</dbReference>
<gene>
    <name evidence="3" type="ORF">GCM10007857_86550</name>
</gene>
<feature type="chain" id="PRO_5047087070" description="SGNH hydrolase-type esterase domain-containing protein" evidence="1">
    <location>
        <begin position="24"/>
        <end position="439"/>
    </location>
</feature>
<dbReference type="PANTHER" id="PTHR43784:SF2">
    <property type="entry name" value="GDSL-LIKE LIPASE_ACYLHYDROLASE, PUTATIVE (AFU_ORTHOLOGUE AFUA_2G00820)-RELATED"/>
    <property type="match status" value="1"/>
</dbReference>
<comment type="caution">
    <text evidence="3">The sequence shown here is derived from an EMBL/GenBank/DDBJ whole genome shotgun (WGS) entry which is preliminary data.</text>
</comment>
<reference evidence="4" key="1">
    <citation type="journal article" date="2019" name="Int. J. Syst. Evol. Microbiol.">
        <title>The Global Catalogue of Microorganisms (GCM) 10K type strain sequencing project: providing services to taxonomists for standard genome sequencing and annotation.</title>
        <authorList>
            <consortium name="The Broad Institute Genomics Platform"/>
            <consortium name="The Broad Institute Genome Sequencing Center for Infectious Disease"/>
            <person name="Wu L."/>
            <person name="Ma J."/>
        </authorList>
    </citation>
    <scope>NUCLEOTIDE SEQUENCE [LARGE SCALE GENOMIC DNA]</scope>
    <source>
        <strain evidence="4">NBRC 102520</strain>
    </source>
</reference>
<dbReference type="Pfam" id="PF13472">
    <property type="entry name" value="Lipase_GDSL_2"/>
    <property type="match status" value="1"/>
</dbReference>
<dbReference type="Proteomes" id="UP001156905">
    <property type="component" value="Unassembled WGS sequence"/>
</dbReference>
<dbReference type="RefSeq" id="WP_284275742.1">
    <property type="nucleotide sequence ID" value="NZ_BSOW01000058.1"/>
</dbReference>
<dbReference type="SUPFAM" id="SSF52266">
    <property type="entry name" value="SGNH hydrolase"/>
    <property type="match status" value="1"/>
</dbReference>
<dbReference type="InterPro" id="IPR053140">
    <property type="entry name" value="GDSL_Rv0518-like"/>
</dbReference>
<accession>A0ABQ6BI70</accession>
<organism evidence="3 4">
    <name type="scientific">Bradyrhizobium iriomotense</name>
    <dbReference type="NCBI Taxonomy" id="441950"/>
    <lineage>
        <taxon>Bacteria</taxon>
        <taxon>Pseudomonadati</taxon>
        <taxon>Pseudomonadota</taxon>
        <taxon>Alphaproteobacteria</taxon>
        <taxon>Hyphomicrobiales</taxon>
        <taxon>Nitrobacteraceae</taxon>
        <taxon>Bradyrhizobium</taxon>
    </lineage>
</organism>
<keyword evidence="4" id="KW-1185">Reference proteome</keyword>
<protein>
    <recommendedName>
        <fullName evidence="2">SGNH hydrolase-type esterase domain-containing protein</fullName>
    </recommendedName>
</protein>
<dbReference type="InterPro" id="IPR036514">
    <property type="entry name" value="SGNH_hydro_sf"/>
</dbReference>
<evidence type="ECO:0000313" key="4">
    <source>
        <dbReference type="Proteomes" id="UP001156905"/>
    </source>
</evidence>
<name>A0ABQ6BI70_9BRAD</name>
<evidence type="ECO:0000313" key="3">
    <source>
        <dbReference type="EMBL" id="GLR91937.1"/>
    </source>
</evidence>
<evidence type="ECO:0000256" key="1">
    <source>
        <dbReference type="SAM" id="SignalP"/>
    </source>
</evidence>
<evidence type="ECO:0000259" key="2">
    <source>
        <dbReference type="Pfam" id="PF13472"/>
    </source>
</evidence>
<dbReference type="EMBL" id="BSOW01000058">
    <property type="protein sequence ID" value="GLR91937.1"/>
    <property type="molecule type" value="Genomic_DNA"/>
</dbReference>
<dbReference type="InterPro" id="IPR013830">
    <property type="entry name" value="SGNH_hydro"/>
</dbReference>
<proteinExistence type="predicted"/>
<keyword evidence="1" id="KW-0732">Signal</keyword>
<feature type="signal peptide" evidence="1">
    <location>
        <begin position="1"/>
        <end position="23"/>
    </location>
</feature>